<comment type="caution">
    <text evidence="4">The sequence shown here is derived from an EMBL/GenBank/DDBJ whole genome shotgun (WGS) entry which is preliminary data.</text>
</comment>
<dbReference type="SUPFAM" id="SSF53756">
    <property type="entry name" value="UDP-Glycosyltransferase/glycogen phosphorylase"/>
    <property type="match status" value="1"/>
</dbReference>
<dbReference type="EMBL" id="NIVS01000037">
    <property type="protein sequence ID" value="OWQ52038.1"/>
    <property type="molecule type" value="Genomic_DNA"/>
</dbReference>
<dbReference type="Pfam" id="PF13439">
    <property type="entry name" value="Glyco_transf_4"/>
    <property type="match status" value="1"/>
</dbReference>
<dbReference type="AlphaFoldDB" id="A0A246HKA7"/>
<dbReference type="CDD" id="cd03809">
    <property type="entry name" value="GT4_MtfB-like"/>
    <property type="match status" value="1"/>
</dbReference>
<organism evidence="4 5">
    <name type="scientific">Stenotrophomonas maltophilia</name>
    <name type="common">Pseudomonas maltophilia</name>
    <name type="synonym">Xanthomonas maltophilia</name>
    <dbReference type="NCBI Taxonomy" id="40324"/>
    <lineage>
        <taxon>Bacteria</taxon>
        <taxon>Pseudomonadati</taxon>
        <taxon>Pseudomonadota</taxon>
        <taxon>Gammaproteobacteria</taxon>
        <taxon>Lysobacterales</taxon>
        <taxon>Lysobacteraceae</taxon>
        <taxon>Stenotrophomonas</taxon>
        <taxon>Stenotrophomonas maltophilia group</taxon>
    </lineage>
</organism>
<feature type="domain" description="Glycosyl transferase family 1" evidence="2">
    <location>
        <begin position="167"/>
        <end position="293"/>
    </location>
</feature>
<evidence type="ECO:0000259" key="3">
    <source>
        <dbReference type="Pfam" id="PF13439"/>
    </source>
</evidence>
<name>A0A246HKA7_STEMA</name>
<dbReference type="Proteomes" id="UP000198157">
    <property type="component" value="Unassembled WGS sequence"/>
</dbReference>
<gene>
    <name evidence="4" type="ORF">CEE60_14030</name>
</gene>
<feature type="domain" description="Glycosyltransferase subfamily 4-like N-terminal" evidence="3">
    <location>
        <begin position="96"/>
        <end position="166"/>
    </location>
</feature>
<evidence type="ECO:0000256" key="1">
    <source>
        <dbReference type="ARBA" id="ARBA00022679"/>
    </source>
</evidence>
<dbReference type="InterPro" id="IPR001296">
    <property type="entry name" value="Glyco_trans_1"/>
</dbReference>
<dbReference type="Gene3D" id="3.40.50.2000">
    <property type="entry name" value="Glycogen Phosphorylase B"/>
    <property type="match status" value="2"/>
</dbReference>
<evidence type="ECO:0000313" key="4">
    <source>
        <dbReference type="EMBL" id="OWQ52038.1"/>
    </source>
</evidence>
<sequence length="354" mass="39839">MKFIFNMAMIGGEPTGLGVYAISCARITTMIKSVVITANKRADFPANTISAPQSIGIGKGKLAAIKRQLWLRRLRLPKESLVYSPTHHGLPNHDNQIITLHDMICLRFPRQHFLQYLYFRFMVPRLLKRCRAVFTVSQTSRQDIVNRYNFPADRIYVVPNSVDPTRFRPSAKKPSSRYLLMVGARYRHKNVAEVLENCESWRDSYRLIVTSCAGEYRNELDVLIHRLGLDDKVEFRSYVSAAELLELYQGCSALVYPSLWEGFGIPPLEALACGRPVIASDIEIHREVLADAAIYVELGSPGSWQSALSSLDDPALIQAKNRAGMVRVRAFSPENSLACLEASLLAVEPALERL</sequence>
<dbReference type="PANTHER" id="PTHR46401:SF2">
    <property type="entry name" value="GLYCOSYLTRANSFERASE WBBK-RELATED"/>
    <property type="match status" value="1"/>
</dbReference>
<evidence type="ECO:0000313" key="5">
    <source>
        <dbReference type="Proteomes" id="UP000198157"/>
    </source>
</evidence>
<protein>
    <submittedName>
        <fullName evidence="4">Uncharacterized protein</fullName>
    </submittedName>
</protein>
<keyword evidence="1" id="KW-0808">Transferase</keyword>
<dbReference type="GO" id="GO:0016757">
    <property type="term" value="F:glycosyltransferase activity"/>
    <property type="evidence" value="ECO:0007669"/>
    <property type="project" value="InterPro"/>
</dbReference>
<proteinExistence type="predicted"/>
<dbReference type="InterPro" id="IPR028098">
    <property type="entry name" value="Glyco_trans_4-like_N"/>
</dbReference>
<dbReference type="OrthoDB" id="9801609at2"/>
<accession>A0A246HKA7</accession>
<dbReference type="GO" id="GO:0009103">
    <property type="term" value="P:lipopolysaccharide biosynthetic process"/>
    <property type="evidence" value="ECO:0007669"/>
    <property type="project" value="TreeGrafter"/>
</dbReference>
<dbReference type="Pfam" id="PF00534">
    <property type="entry name" value="Glycos_transf_1"/>
    <property type="match status" value="1"/>
</dbReference>
<dbReference type="PANTHER" id="PTHR46401">
    <property type="entry name" value="GLYCOSYLTRANSFERASE WBBK-RELATED"/>
    <property type="match status" value="1"/>
</dbReference>
<reference evidence="4 5" key="1">
    <citation type="submission" date="2017-06" db="EMBL/GenBank/DDBJ databases">
        <authorList>
            <person name="Kim H.J."/>
            <person name="Triplett B.A."/>
        </authorList>
    </citation>
    <scope>NUCLEOTIDE SEQUENCE [LARGE SCALE GENOMIC DNA]</scope>
    <source>
        <strain evidence="4 5">13146</strain>
    </source>
</reference>
<evidence type="ECO:0000259" key="2">
    <source>
        <dbReference type="Pfam" id="PF00534"/>
    </source>
</evidence>